<evidence type="ECO:0000313" key="2">
    <source>
        <dbReference type="Proteomes" id="UP000278006"/>
    </source>
</evidence>
<keyword evidence="2" id="KW-1185">Reference proteome</keyword>
<reference evidence="1 2" key="1">
    <citation type="submission" date="2018-10" db="EMBL/GenBank/DDBJ databases">
        <title>Draft genome of Cortibacter populi DSM10536.</title>
        <authorList>
            <person name="Bernier A.-M."/>
            <person name="Bernard K."/>
        </authorList>
    </citation>
    <scope>NUCLEOTIDE SEQUENCE [LARGE SCALE GENOMIC DNA]</scope>
    <source>
        <strain evidence="1 2">DSM 105136</strain>
    </source>
</reference>
<proteinExistence type="predicted"/>
<sequence length="155" mass="17038">MALLRTPAQVGSWLPGVLRLESGRKPAVSVGSVRRAPQYARGLEYGRVSFCTEHIQHSLYPIDAAGPIYERLPCSACSRMGRPAVFVAVPEQSGSARLLDAFAPLLRERFVASKRADSSVVVTVDFLCVVHAVLLLIKPQHRLPMLWFDPECALV</sequence>
<organism evidence="1 2">
    <name type="scientific">Corticibacter populi</name>
    <dbReference type="NCBI Taxonomy" id="1550736"/>
    <lineage>
        <taxon>Bacteria</taxon>
        <taxon>Pseudomonadati</taxon>
        <taxon>Pseudomonadota</taxon>
        <taxon>Betaproteobacteria</taxon>
        <taxon>Burkholderiales</taxon>
        <taxon>Comamonadaceae</taxon>
        <taxon>Corticibacter</taxon>
    </lineage>
</organism>
<gene>
    <name evidence="1" type="ORF">D8I35_05485</name>
</gene>
<accession>A0A3M6R0W1</accession>
<dbReference type="AlphaFoldDB" id="A0A3M6R0W1"/>
<evidence type="ECO:0000313" key="1">
    <source>
        <dbReference type="EMBL" id="RMX08529.1"/>
    </source>
</evidence>
<dbReference type="EMBL" id="RDQO01000001">
    <property type="protein sequence ID" value="RMX08529.1"/>
    <property type="molecule type" value="Genomic_DNA"/>
</dbReference>
<dbReference type="Proteomes" id="UP000278006">
    <property type="component" value="Unassembled WGS sequence"/>
</dbReference>
<name>A0A3M6R0W1_9BURK</name>
<protein>
    <submittedName>
        <fullName evidence="1">Uncharacterized protein</fullName>
    </submittedName>
</protein>
<comment type="caution">
    <text evidence="1">The sequence shown here is derived from an EMBL/GenBank/DDBJ whole genome shotgun (WGS) entry which is preliminary data.</text>
</comment>